<dbReference type="InterPro" id="IPR050482">
    <property type="entry name" value="Sensor_HK_TwoCompSys"/>
</dbReference>
<evidence type="ECO:0000256" key="1">
    <source>
        <dbReference type="ARBA" id="ARBA00000085"/>
    </source>
</evidence>
<keyword evidence="9" id="KW-1133">Transmembrane helix</keyword>
<dbReference type="InterPro" id="IPR003594">
    <property type="entry name" value="HATPase_dom"/>
</dbReference>
<evidence type="ECO:0000256" key="2">
    <source>
        <dbReference type="ARBA" id="ARBA00012438"/>
    </source>
</evidence>
<evidence type="ECO:0000256" key="4">
    <source>
        <dbReference type="ARBA" id="ARBA00022679"/>
    </source>
</evidence>
<comment type="caution">
    <text evidence="11">The sequence shown here is derived from an EMBL/GenBank/DDBJ whole genome shotgun (WGS) entry which is preliminary data.</text>
</comment>
<dbReference type="SUPFAM" id="SSF55874">
    <property type="entry name" value="ATPase domain of HSP90 chaperone/DNA topoisomerase II/histidine kinase"/>
    <property type="match status" value="1"/>
</dbReference>
<keyword evidence="9" id="KW-0812">Transmembrane</keyword>
<keyword evidence="3" id="KW-0597">Phosphoprotein</keyword>
<reference evidence="11 12" key="1">
    <citation type="submission" date="2019-08" db="EMBL/GenBank/DDBJ databases">
        <authorList>
            <person name="Lei W."/>
        </authorList>
    </citation>
    <scope>NUCLEOTIDE SEQUENCE [LARGE SCALE GENOMIC DNA]</scope>
    <source>
        <strain evidence="11 12">CCUG 58627</strain>
    </source>
</reference>
<dbReference type="GO" id="GO:0046983">
    <property type="term" value="F:protein dimerization activity"/>
    <property type="evidence" value="ECO:0007669"/>
    <property type="project" value="InterPro"/>
</dbReference>
<dbReference type="GO" id="GO:0016020">
    <property type="term" value="C:membrane"/>
    <property type="evidence" value="ECO:0007669"/>
    <property type="project" value="InterPro"/>
</dbReference>
<feature type="transmembrane region" description="Helical" evidence="9">
    <location>
        <begin position="28"/>
        <end position="46"/>
    </location>
</feature>
<dbReference type="InterPro" id="IPR036890">
    <property type="entry name" value="HATPase_C_sf"/>
</dbReference>
<accession>A0A5C5UMS3</accession>
<evidence type="ECO:0000256" key="3">
    <source>
        <dbReference type="ARBA" id="ARBA00022553"/>
    </source>
</evidence>
<sequence length="395" mass="42346">MSTSPTATGIDGIPTTSTVVVIHEAIPFLRFFLLAALFFSGLLIIWDVPAFAAVQCTLIIAALFAWWLWSKAVSTGVRLRHRSALLVVVLFVNSALSNGVAGILFIWVAAAVLYFLLSNRTYIVLCAALPVVFVSVAHAIKGSDLYQILIETAFAITAIGTSVALGSFLRRYAETAAERQHTMEQLKLANEQLRDLTLAQERSRIAAALHDALGHRLTSINMSLVFAQRAWNSAPERALEEVSHAQESVVDALDEMRTVVRALNPVRVESNSFVEALQSVGDSFASTGLDVQVRTPSELDIDHSAERVLLAATQEALTNAVRHSGADRVDIVLTSNGTLLIADNGSGNSASDLGFGLRSLRERAESIGGSMELSDHGGIDQGFLLRVSVPVGAAA</sequence>
<feature type="transmembrane region" description="Helical" evidence="9">
    <location>
        <begin position="84"/>
        <end position="115"/>
    </location>
</feature>
<dbReference type="EC" id="2.7.13.3" evidence="2"/>
<feature type="transmembrane region" description="Helical" evidence="9">
    <location>
        <begin position="122"/>
        <end position="140"/>
    </location>
</feature>
<dbReference type="Pfam" id="PF07730">
    <property type="entry name" value="HisKA_3"/>
    <property type="match status" value="1"/>
</dbReference>
<dbReference type="PANTHER" id="PTHR24421">
    <property type="entry name" value="NITRATE/NITRITE SENSOR PROTEIN NARX-RELATED"/>
    <property type="match status" value="1"/>
</dbReference>
<keyword evidence="4" id="KW-0808">Transferase</keyword>
<gene>
    <name evidence="11" type="ORF">FRX94_04825</name>
</gene>
<dbReference type="RefSeq" id="WP_146323996.1">
    <property type="nucleotide sequence ID" value="NZ_BAABLR010000007.1"/>
</dbReference>
<dbReference type="Gene3D" id="3.30.565.10">
    <property type="entry name" value="Histidine kinase-like ATPase, C-terminal domain"/>
    <property type="match status" value="1"/>
</dbReference>
<dbReference type="Proteomes" id="UP000320791">
    <property type="component" value="Unassembled WGS sequence"/>
</dbReference>
<dbReference type="SMART" id="SM00387">
    <property type="entry name" value="HATPase_c"/>
    <property type="match status" value="1"/>
</dbReference>
<protein>
    <recommendedName>
        <fullName evidence="2">histidine kinase</fullName>
        <ecNumber evidence="2">2.7.13.3</ecNumber>
    </recommendedName>
</protein>
<dbReference type="Gene3D" id="1.20.5.1930">
    <property type="match status" value="1"/>
</dbReference>
<dbReference type="OrthoDB" id="227596at2"/>
<evidence type="ECO:0000256" key="8">
    <source>
        <dbReference type="ARBA" id="ARBA00023012"/>
    </source>
</evidence>
<comment type="catalytic activity">
    <reaction evidence="1">
        <text>ATP + protein L-histidine = ADP + protein N-phospho-L-histidine.</text>
        <dbReference type="EC" id="2.7.13.3"/>
    </reaction>
</comment>
<evidence type="ECO:0000259" key="10">
    <source>
        <dbReference type="SMART" id="SM00387"/>
    </source>
</evidence>
<evidence type="ECO:0000256" key="6">
    <source>
        <dbReference type="ARBA" id="ARBA00022777"/>
    </source>
</evidence>
<organism evidence="11 12">
    <name type="scientific">Corynebacterium canis</name>
    <dbReference type="NCBI Taxonomy" id="679663"/>
    <lineage>
        <taxon>Bacteria</taxon>
        <taxon>Bacillati</taxon>
        <taxon>Actinomycetota</taxon>
        <taxon>Actinomycetes</taxon>
        <taxon>Mycobacteriales</taxon>
        <taxon>Corynebacteriaceae</taxon>
        <taxon>Corynebacterium</taxon>
    </lineage>
</organism>
<dbReference type="GO" id="GO:0000155">
    <property type="term" value="F:phosphorelay sensor kinase activity"/>
    <property type="evidence" value="ECO:0007669"/>
    <property type="project" value="InterPro"/>
</dbReference>
<dbReference type="AlphaFoldDB" id="A0A5C5UMS3"/>
<dbReference type="CDD" id="cd16917">
    <property type="entry name" value="HATPase_UhpB-NarQ-NarX-like"/>
    <property type="match status" value="1"/>
</dbReference>
<keyword evidence="8" id="KW-0902">Two-component regulatory system</keyword>
<feature type="transmembrane region" description="Helical" evidence="9">
    <location>
        <begin position="146"/>
        <end position="169"/>
    </location>
</feature>
<dbReference type="PANTHER" id="PTHR24421:SF10">
    <property type="entry name" value="NITRATE_NITRITE SENSOR PROTEIN NARQ"/>
    <property type="match status" value="1"/>
</dbReference>
<keyword evidence="7" id="KW-0067">ATP-binding</keyword>
<evidence type="ECO:0000256" key="9">
    <source>
        <dbReference type="SAM" id="Phobius"/>
    </source>
</evidence>
<proteinExistence type="predicted"/>
<feature type="transmembrane region" description="Helical" evidence="9">
    <location>
        <begin position="51"/>
        <end position="69"/>
    </location>
</feature>
<keyword evidence="5" id="KW-0547">Nucleotide-binding</keyword>
<keyword evidence="12" id="KW-1185">Reference proteome</keyword>
<dbReference type="GO" id="GO:0005524">
    <property type="term" value="F:ATP binding"/>
    <property type="evidence" value="ECO:0007669"/>
    <property type="project" value="UniProtKB-KW"/>
</dbReference>
<evidence type="ECO:0000256" key="5">
    <source>
        <dbReference type="ARBA" id="ARBA00022741"/>
    </source>
</evidence>
<dbReference type="EMBL" id="VOHM01000007">
    <property type="protein sequence ID" value="TWT26720.1"/>
    <property type="molecule type" value="Genomic_DNA"/>
</dbReference>
<keyword evidence="6 11" id="KW-0418">Kinase</keyword>
<evidence type="ECO:0000313" key="12">
    <source>
        <dbReference type="Proteomes" id="UP000320791"/>
    </source>
</evidence>
<keyword evidence="9" id="KW-0472">Membrane</keyword>
<name>A0A5C5UMS3_9CORY</name>
<evidence type="ECO:0000313" key="11">
    <source>
        <dbReference type="EMBL" id="TWT26720.1"/>
    </source>
</evidence>
<dbReference type="InterPro" id="IPR011712">
    <property type="entry name" value="Sig_transdc_His_kin_sub3_dim/P"/>
</dbReference>
<feature type="domain" description="Histidine kinase/HSP90-like ATPase" evidence="10">
    <location>
        <begin position="304"/>
        <end position="393"/>
    </location>
</feature>
<evidence type="ECO:0000256" key="7">
    <source>
        <dbReference type="ARBA" id="ARBA00022840"/>
    </source>
</evidence>